<protein>
    <recommendedName>
        <fullName evidence="4">diphthine methyl ester synthase</fullName>
        <ecNumber evidence="4">2.1.1.314</ecNumber>
    </recommendedName>
</protein>
<dbReference type="InterPro" id="IPR000878">
    <property type="entry name" value="4pyrrol_Mease"/>
</dbReference>
<comment type="pathway">
    <text evidence="2">Protein modification; peptidyl-diphthamide biosynthesis.</text>
</comment>
<feature type="binding site" evidence="9">
    <location>
        <position position="84"/>
    </location>
    <ligand>
        <name>S-adenosyl-L-methionine</name>
        <dbReference type="ChEBI" id="CHEBI:59789"/>
    </ligand>
</feature>
<dbReference type="OrthoDB" id="2516at2759"/>
<accession>A0A482W337</accession>
<evidence type="ECO:0000259" key="10">
    <source>
        <dbReference type="Pfam" id="PF00590"/>
    </source>
</evidence>
<comment type="catalytic activity">
    <reaction evidence="8">
        <text>2-[(3S)-amino-3-carboxypropyl]-L-histidyl-[translation elongation factor 2] + 4 S-adenosyl-L-methionine = diphthine methyl ester-[translation elongation factor 2] + 4 S-adenosyl-L-homocysteine + 3 H(+)</text>
        <dbReference type="Rhea" id="RHEA:42652"/>
        <dbReference type="Rhea" id="RHEA-COMP:9749"/>
        <dbReference type="Rhea" id="RHEA-COMP:10173"/>
        <dbReference type="ChEBI" id="CHEBI:15378"/>
        <dbReference type="ChEBI" id="CHEBI:57856"/>
        <dbReference type="ChEBI" id="CHEBI:59789"/>
        <dbReference type="ChEBI" id="CHEBI:73995"/>
        <dbReference type="ChEBI" id="CHEBI:79005"/>
        <dbReference type="EC" id="2.1.1.314"/>
    </reaction>
</comment>
<feature type="binding site" evidence="9">
    <location>
        <position position="87"/>
    </location>
    <ligand>
        <name>S-adenosyl-L-methionine</name>
        <dbReference type="ChEBI" id="CHEBI:59789"/>
    </ligand>
</feature>
<comment type="function">
    <text evidence="1">S-adenosyl-L-methionine-dependent methyltransferase that catalyzes four methylations of the modified target histidine residue in translation elongation factor 2 (EF-2), to form an intermediate called diphthine methyl ester. The four successive methylation reactions represent the second step of diphthamide biosynthesis.</text>
</comment>
<feature type="binding site" evidence="9">
    <location>
        <begin position="112"/>
        <end position="113"/>
    </location>
    <ligand>
        <name>S-adenosyl-L-methionine</name>
        <dbReference type="ChEBI" id="CHEBI:59789"/>
    </ligand>
</feature>
<evidence type="ECO:0000256" key="9">
    <source>
        <dbReference type="PIRSR" id="PIRSR036432-1"/>
    </source>
</evidence>
<evidence type="ECO:0000256" key="6">
    <source>
        <dbReference type="ARBA" id="ARBA00022679"/>
    </source>
</evidence>
<dbReference type="Proteomes" id="UP000292052">
    <property type="component" value="Unassembled WGS sequence"/>
</dbReference>
<keyword evidence="7 9" id="KW-0949">S-adenosyl-L-methionine</keyword>
<feature type="domain" description="Tetrapyrrole methylase" evidence="10">
    <location>
        <begin position="1"/>
        <end position="163"/>
    </location>
</feature>
<sequence>MFFIIGLGLGDCKDITVKGLEIIKKCERVYLEAYTSILTCGTDALEEFYGRKLIIADRDLVEQGADDILEGAQNSDVGLLVVGDPFGATTHSDLVLRAKEKGIKTQVVHNASILNAIGCCGLQLYSFGETVSIPYWTETWQPESFFDKIITNFKNKLHTLCLLGNIIAALKHMYIIIMLQDIKVKEPTLESLTKKKKEYMPPRFMSVNEACQQLTQILQKRLLKNDKLEITEESLCVGLARVGSEKQQIIACTLQEMCKIDLGGPLHSLVIASPDLHPLELEYLDQFRLKL</sequence>
<dbReference type="InterPro" id="IPR004551">
    <property type="entry name" value="Dphthn_synthase"/>
</dbReference>
<evidence type="ECO:0000256" key="2">
    <source>
        <dbReference type="ARBA" id="ARBA00005156"/>
    </source>
</evidence>
<comment type="caution">
    <text evidence="11">The sequence shown here is derived from an EMBL/GenBank/DDBJ whole genome shotgun (WGS) entry which is preliminary data.</text>
</comment>
<reference evidence="11 12" key="1">
    <citation type="submission" date="2017-03" db="EMBL/GenBank/DDBJ databases">
        <title>Genome of the blue death feigning beetle - Asbolus verrucosus.</title>
        <authorList>
            <person name="Rider S.D."/>
        </authorList>
    </citation>
    <scope>NUCLEOTIDE SEQUENCE [LARGE SCALE GENOMIC DNA]</scope>
    <source>
        <strain evidence="11">Butters</strain>
        <tissue evidence="11">Head and leg muscle</tissue>
    </source>
</reference>
<dbReference type="UniPathway" id="UPA00559"/>
<dbReference type="PIRSF" id="PIRSF036432">
    <property type="entry name" value="Diphthine_synth"/>
    <property type="match status" value="1"/>
</dbReference>
<evidence type="ECO:0000313" key="12">
    <source>
        <dbReference type="Proteomes" id="UP000292052"/>
    </source>
</evidence>
<evidence type="ECO:0000313" key="11">
    <source>
        <dbReference type="EMBL" id="RZC38958.1"/>
    </source>
</evidence>
<dbReference type="EC" id="2.1.1.314" evidence="4"/>
<evidence type="ECO:0000256" key="8">
    <source>
        <dbReference type="ARBA" id="ARBA00048752"/>
    </source>
</evidence>
<dbReference type="AlphaFoldDB" id="A0A482W337"/>
<keyword evidence="12" id="KW-1185">Reference proteome</keyword>
<keyword evidence="6" id="KW-0808">Transferase</keyword>
<evidence type="ECO:0000256" key="1">
    <source>
        <dbReference type="ARBA" id="ARBA00004006"/>
    </source>
</evidence>
<dbReference type="Gene3D" id="3.30.950.10">
    <property type="entry name" value="Methyltransferase, Cobalt-precorrin-4 Transmethylase, Domain 2"/>
    <property type="match status" value="1"/>
</dbReference>
<dbReference type="PANTHER" id="PTHR10882:SF0">
    <property type="entry name" value="DIPHTHINE METHYL ESTER SYNTHASE"/>
    <property type="match status" value="1"/>
</dbReference>
<dbReference type="InterPro" id="IPR014777">
    <property type="entry name" value="4pyrrole_Mease_sub1"/>
</dbReference>
<feature type="binding site" evidence="9">
    <location>
        <position position="163"/>
    </location>
    <ligand>
        <name>S-adenosyl-L-methionine</name>
        <dbReference type="ChEBI" id="CHEBI:59789"/>
    </ligand>
</feature>
<dbReference type="Pfam" id="PF00590">
    <property type="entry name" value="TP_methylase"/>
    <property type="match status" value="1"/>
</dbReference>
<dbReference type="GO" id="GO:0032259">
    <property type="term" value="P:methylation"/>
    <property type="evidence" value="ECO:0007669"/>
    <property type="project" value="UniProtKB-KW"/>
</dbReference>
<gene>
    <name evidence="11" type="ORF">BDFB_002036</name>
</gene>
<dbReference type="InterPro" id="IPR014776">
    <property type="entry name" value="4pyrrole_Mease_sub2"/>
</dbReference>
<dbReference type="GO" id="GO:0141133">
    <property type="term" value="F:diphthine methyl ester synthase activity"/>
    <property type="evidence" value="ECO:0007669"/>
    <property type="project" value="UniProtKB-EC"/>
</dbReference>
<dbReference type="EMBL" id="QDEB01038596">
    <property type="protein sequence ID" value="RZC38958.1"/>
    <property type="molecule type" value="Genomic_DNA"/>
</dbReference>
<dbReference type="FunFam" id="3.40.1010.10:FF:000004">
    <property type="entry name" value="Putative diphthine synthase"/>
    <property type="match status" value="1"/>
</dbReference>
<proteinExistence type="inferred from homology"/>
<dbReference type="InterPro" id="IPR035996">
    <property type="entry name" value="4pyrrol_Methylase_sf"/>
</dbReference>
<comment type="similarity">
    <text evidence="3">Belongs to the diphthine synthase family.</text>
</comment>
<evidence type="ECO:0000256" key="7">
    <source>
        <dbReference type="ARBA" id="ARBA00022691"/>
    </source>
</evidence>
<dbReference type="FunFam" id="3.30.950.10:FF:000004">
    <property type="entry name" value="Diphthine synthase putative"/>
    <property type="match status" value="1"/>
</dbReference>
<organism evidence="11 12">
    <name type="scientific">Asbolus verrucosus</name>
    <name type="common">Desert ironclad beetle</name>
    <dbReference type="NCBI Taxonomy" id="1661398"/>
    <lineage>
        <taxon>Eukaryota</taxon>
        <taxon>Metazoa</taxon>
        <taxon>Ecdysozoa</taxon>
        <taxon>Arthropoda</taxon>
        <taxon>Hexapoda</taxon>
        <taxon>Insecta</taxon>
        <taxon>Pterygota</taxon>
        <taxon>Neoptera</taxon>
        <taxon>Endopterygota</taxon>
        <taxon>Coleoptera</taxon>
        <taxon>Polyphaga</taxon>
        <taxon>Cucujiformia</taxon>
        <taxon>Tenebrionidae</taxon>
        <taxon>Pimeliinae</taxon>
        <taxon>Asbolus</taxon>
    </lineage>
</organism>
<keyword evidence="5" id="KW-0489">Methyltransferase</keyword>
<evidence type="ECO:0000256" key="5">
    <source>
        <dbReference type="ARBA" id="ARBA00022603"/>
    </source>
</evidence>
<feature type="binding site" evidence="9">
    <location>
        <position position="242"/>
    </location>
    <ligand>
        <name>S-adenosyl-L-methionine</name>
        <dbReference type="ChEBI" id="CHEBI:59789"/>
    </ligand>
</feature>
<dbReference type="Gene3D" id="3.40.1010.10">
    <property type="entry name" value="Cobalt-precorrin-4 Transmethylase, Domain 1"/>
    <property type="match status" value="1"/>
</dbReference>
<name>A0A482W337_ASBVE</name>
<feature type="binding site" evidence="9">
    <location>
        <position position="267"/>
    </location>
    <ligand>
        <name>S-adenosyl-L-methionine</name>
        <dbReference type="ChEBI" id="CHEBI:59789"/>
    </ligand>
</feature>
<feature type="binding site" evidence="9">
    <location>
        <position position="9"/>
    </location>
    <ligand>
        <name>S-adenosyl-L-methionine</name>
        <dbReference type="ChEBI" id="CHEBI:59789"/>
    </ligand>
</feature>
<evidence type="ECO:0000256" key="4">
    <source>
        <dbReference type="ARBA" id="ARBA00011927"/>
    </source>
</evidence>
<dbReference type="NCBIfam" id="TIGR00522">
    <property type="entry name" value="dph5"/>
    <property type="match status" value="1"/>
</dbReference>
<dbReference type="GO" id="GO:0017183">
    <property type="term" value="P:protein histidyl modification to diphthamide"/>
    <property type="evidence" value="ECO:0007669"/>
    <property type="project" value="UniProtKB-UniPathway"/>
</dbReference>
<feature type="non-terminal residue" evidence="11">
    <location>
        <position position="291"/>
    </location>
</feature>
<dbReference type="CDD" id="cd11647">
    <property type="entry name" value="DHP5_DphB"/>
    <property type="match status" value="1"/>
</dbReference>
<evidence type="ECO:0000256" key="3">
    <source>
        <dbReference type="ARBA" id="ARBA00006729"/>
    </source>
</evidence>
<dbReference type="STRING" id="1661398.A0A482W337"/>
<dbReference type="SUPFAM" id="SSF53790">
    <property type="entry name" value="Tetrapyrrole methylase"/>
    <property type="match status" value="1"/>
</dbReference>
<dbReference type="PANTHER" id="PTHR10882">
    <property type="entry name" value="DIPHTHINE SYNTHASE"/>
    <property type="match status" value="1"/>
</dbReference>